<dbReference type="Pfam" id="PF00153">
    <property type="entry name" value="Mito_carr"/>
    <property type="match status" value="3"/>
</dbReference>
<keyword evidence="4 9" id="KW-0812">Transmembrane</keyword>
<keyword evidence="3 10" id="KW-0813">Transport</keyword>
<keyword evidence="5" id="KW-0677">Repeat</keyword>
<dbReference type="SUPFAM" id="SSF103506">
    <property type="entry name" value="Mitochondrial carrier"/>
    <property type="match status" value="1"/>
</dbReference>
<evidence type="ECO:0000256" key="1">
    <source>
        <dbReference type="ARBA" id="ARBA00004225"/>
    </source>
</evidence>
<protein>
    <submittedName>
        <fullName evidence="12">Uncharacterized protein</fullName>
    </submittedName>
</protein>
<feature type="repeat" description="Solcar" evidence="9">
    <location>
        <begin position="176"/>
        <end position="263"/>
    </location>
</feature>
<evidence type="ECO:0000256" key="10">
    <source>
        <dbReference type="RuleBase" id="RU000488"/>
    </source>
</evidence>
<dbReference type="Gene3D" id="1.50.40.10">
    <property type="entry name" value="Mitochondrial carrier domain"/>
    <property type="match status" value="1"/>
</dbReference>
<dbReference type="InterPro" id="IPR002067">
    <property type="entry name" value="MCP"/>
</dbReference>
<name>A0A9W8EAG6_9FUNG</name>
<evidence type="ECO:0000256" key="8">
    <source>
        <dbReference type="ARBA" id="ARBA00023136"/>
    </source>
</evidence>
<keyword evidence="13" id="KW-1185">Reference proteome</keyword>
<evidence type="ECO:0000313" key="12">
    <source>
        <dbReference type="EMBL" id="KAJ1970134.1"/>
    </source>
</evidence>
<comment type="caution">
    <text evidence="12">The sequence shown here is derived from an EMBL/GenBank/DDBJ whole genome shotgun (WGS) entry which is preliminary data.</text>
</comment>
<evidence type="ECO:0000256" key="5">
    <source>
        <dbReference type="ARBA" id="ARBA00022737"/>
    </source>
</evidence>
<dbReference type="PRINTS" id="PR00926">
    <property type="entry name" value="MITOCARRIER"/>
</dbReference>
<dbReference type="Proteomes" id="UP001150925">
    <property type="component" value="Unassembled WGS sequence"/>
</dbReference>
<dbReference type="PANTHER" id="PTHR45624">
    <property type="entry name" value="MITOCHONDRIAL BASIC AMINO ACIDS TRANSPORTER-RELATED"/>
    <property type="match status" value="1"/>
</dbReference>
<evidence type="ECO:0000256" key="6">
    <source>
        <dbReference type="ARBA" id="ARBA00022989"/>
    </source>
</evidence>
<proteinExistence type="inferred from homology"/>
<dbReference type="InterPro" id="IPR023395">
    <property type="entry name" value="MCP_dom_sf"/>
</dbReference>
<feature type="repeat" description="Solcar" evidence="9">
    <location>
        <begin position="71"/>
        <end position="165"/>
    </location>
</feature>
<keyword evidence="8 9" id="KW-0472">Membrane</keyword>
<evidence type="ECO:0000256" key="11">
    <source>
        <dbReference type="SAM" id="Phobius"/>
    </source>
</evidence>
<evidence type="ECO:0000256" key="4">
    <source>
        <dbReference type="ARBA" id="ARBA00022692"/>
    </source>
</evidence>
<accession>A0A9W8EAG6</accession>
<dbReference type="InterPro" id="IPR050567">
    <property type="entry name" value="Mitochondrial_Carrier"/>
</dbReference>
<dbReference type="PROSITE" id="PS50920">
    <property type="entry name" value="SOLCAR"/>
    <property type="match status" value="3"/>
</dbReference>
<dbReference type="PANTHER" id="PTHR45624:SF10">
    <property type="entry name" value="SLC (SOLUTE CARRIER) HOMOLOG"/>
    <property type="match status" value="1"/>
</dbReference>
<evidence type="ECO:0000256" key="3">
    <source>
        <dbReference type="ARBA" id="ARBA00022448"/>
    </source>
</evidence>
<keyword evidence="6 11" id="KW-1133">Transmembrane helix</keyword>
<dbReference type="InterPro" id="IPR018108">
    <property type="entry name" value="MCP_transmembrane"/>
</dbReference>
<evidence type="ECO:0000256" key="9">
    <source>
        <dbReference type="PROSITE-ProRule" id="PRU00282"/>
    </source>
</evidence>
<comment type="subcellular location">
    <subcellularLocation>
        <location evidence="1">Mitochondrion membrane</location>
        <topology evidence="1">Multi-pass membrane protein</topology>
    </subcellularLocation>
</comment>
<reference evidence="12" key="1">
    <citation type="submission" date="2022-07" db="EMBL/GenBank/DDBJ databases">
        <title>Phylogenomic reconstructions and comparative analyses of Kickxellomycotina fungi.</title>
        <authorList>
            <person name="Reynolds N.K."/>
            <person name="Stajich J.E."/>
            <person name="Barry K."/>
            <person name="Grigoriev I.V."/>
            <person name="Crous P."/>
            <person name="Smith M.E."/>
        </authorList>
    </citation>
    <scope>NUCLEOTIDE SEQUENCE</scope>
    <source>
        <strain evidence="12">RSA 1196</strain>
    </source>
</reference>
<dbReference type="AlphaFoldDB" id="A0A9W8EAG6"/>
<evidence type="ECO:0000256" key="2">
    <source>
        <dbReference type="ARBA" id="ARBA00006375"/>
    </source>
</evidence>
<gene>
    <name evidence="12" type="ORF">IWQ62_000174</name>
</gene>
<sequence>MGVRLQVQTSAQARYKGTWHCFKSIIRQERLQGLYRGMASPLAGVAFVNATIFGVYEGVLALQASHSNEPPTLDQVFVAGLATGAVSSLITCPMELAKIRLQNQLPESTATTTRRTPLLKGPLDCFIRTFRQGGIRACYRGMTPTVLRELSLGPYFVSYELFCRWLMPSDQPVDQISAWSLITAGGLAGITAWLSTYPADVVKTRMQDSVQTSRSLFGTWQIARQCYQEGGIRVFFRGLNATIVRAFPCNAATFFMYSMTMRLLDSDRYHTTARLTEVE</sequence>
<evidence type="ECO:0000313" key="13">
    <source>
        <dbReference type="Proteomes" id="UP001150925"/>
    </source>
</evidence>
<dbReference type="OrthoDB" id="14252at2759"/>
<comment type="similarity">
    <text evidence="2 10">Belongs to the mitochondrial carrier (TC 2.A.29) family.</text>
</comment>
<feature type="transmembrane region" description="Helical" evidence="11">
    <location>
        <begin position="33"/>
        <end position="56"/>
    </location>
</feature>
<feature type="repeat" description="Solcar" evidence="9">
    <location>
        <begin position="1"/>
        <end position="62"/>
    </location>
</feature>
<keyword evidence="7" id="KW-0496">Mitochondrion</keyword>
<evidence type="ECO:0000256" key="7">
    <source>
        <dbReference type="ARBA" id="ARBA00023128"/>
    </source>
</evidence>
<dbReference type="GO" id="GO:0031966">
    <property type="term" value="C:mitochondrial membrane"/>
    <property type="evidence" value="ECO:0007669"/>
    <property type="project" value="UniProtKB-SubCell"/>
</dbReference>
<dbReference type="GO" id="GO:0022857">
    <property type="term" value="F:transmembrane transporter activity"/>
    <property type="evidence" value="ECO:0007669"/>
    <property type="project" value="TreeGrafter"/>
</dbReference>
<organism evidence="12 13">
    <name type="scientific">Dispira parvispora</name>
    <dbReference type="NCBI Taxonomy" id="1520584"/>
    <lineage>
        <taxon>Eukaryota</taxon>
        <taxon>Fungi</taxon>
        <taxon>Fungi incertae sedis</taxon>
        <taxon>Zoopagomycota</taxon>
        <taxon>Kickxellomycotina</taxon>
        <taxon>Dimargaritomycetes</taxon>
        <taxon>Dimargaritales</taxon>
        <taxon>Dimargaritaceae</taxon>
        <taxon>Dispira</taxon>
    </lineage>
</organism>
<dbReference type="EMBL" id="JANBPY010000005">
    <property type="protein sequence ID" value="KAJ1970134.1"/>
    <property type="molecule type" value="Genomic_DNA"/>
</dbReference>